<evidence type="ECO:0000313" key="2">
    <source>
        <dbReference type="EMBL" id="KAK5772659.1"/>
    </source>
</evidence>
<feature type="compositionally biased region" description="Polar residues" evidence="1">
    <location>
        <begin position="1"/>
        <end position="17"/>
    </location>
</feature>
<keyword evidence="3" id="KW-1185">Reference proteome</keyword>
<proteinExistence type="predicted"/>
<comment type="caution">
    <text evidence="2">The sequence shown here is derived from an EMBL/GenBank/DDBJ whole genome shotgun (WGS) entry which is preliminary data.</text>
</comment>
<accession>A0ABR0MHE3</accession>
<evidence type="ECO:0000313" key="3">
    <source>
        <dbReference type="Proteomes" id="UP001358586"/>
    </source>
</evidence>
<name>A0ABR0MHE3_GOSAR</name>
<gene>
    <name evidence="2" type="ORF">PVK06_048952</name>
</gene>
<dbReference type="Proteomes" id="UP001358586">
    <property type="component" value="Chromosome 13"/>
</dbReference>
<sequence length="55" mass="6210">MNSLSDSAVPGNSSVEETSPKKVRFRDKEVEKSNDMVIELSSDQYTSWRDMLVGE</sequence>
<evidence type="ECO:0000256" key="1">
    <source>
        <dbReference type="SAM" id="MobiDB-lite"/>
    </source>
</evidence>
<dbReference type="EMBL" id="JARKNE010000013">
    <property type="protein sequence ID" value="KAK5772659.1"/>
    <property type="molecule type" value="Genomic_DNA"/>
</dbReference>
<protein>
    <submittedName>
        <fullName evidence="2">Uncharacterized protein</fullName>
    </submittedName>
</protein>
<reference evidence="2 3" key="1">
    <citation type="submission" date="2023-03" db="EMBL/GenBank/DDBJ databases">
        <title>WGS of Gossypium arboreum.</title>
        <authorList>
            <person name="Yu D."/>
        </authorList>
    </citation>
    <scope>NUCLEOTIDE SEQUENCE [LARGE SCALE GENOMIC DNA]</scope>
    <source>
        <tissue evidence="2">Leaf</tissue>
    </source>
</reference>
<organism evidence="2 3">
    <name type="scientific">Gossypium arboreum</name>
    <name type="common">Tree cotton</name>
    <name type="synonym">Gossypium nanking</name>
    <dbReference type="NCBI Taxonomy" id="29729"/>
    <lineage>
        <taxon>Eukaryota</taxon>
        <taxon>Viridiplantae</taxon>
        <taxon>Streptophyta</taxon>
        <taxon>Embryophyta</taxon>
        <taxon>Tracheophyta</taxon>
        <taxon>Spermatophyta</taxon>
        <taxon>Magnoliopsida</taxon>
        <taxon>eudicotyledons</taxon>
        <taxon>Gunneridae</taxon>
        <taxon>Pentapetalae</taxon>
        <taxon>rosids</taxon>
        <taxon>malvids</taxon>
        <taxon>Malvales</taxon>
        <taxon>Malvaceae</taxon>
        <taxon>Malvoideae</taxon>
        <taxon>Gossypium</taxon>
    </lineage>
</organism>
<feature type="region of interest" description="Disordered" evidence="1">
    <location>
        <begin position="1"/>
        <end position="31"/>
    </location>
</feature>